<name>A0ABU6VDZ0_9FABA</name>
<proteinExistence type="predicted"/>
<sequence>MTILNSQFGETKKKILALKASSNEEESDDNNEGEEDQDFALLMKQFNKFAKKKNFNYKEIREQTDEEEENRACMTQGSKNKHQGSQITPRPRHSMGLA</sequence>
<organism evidence="2 3">
    <name type="scientific">Stylosanthes scabra</name>
    <dbReference type="NCBI Taxonomy" id="79078"/>
    <lineage>
        <taxon>Eukaryota</taxon>
        <taxon>Viridiplantae</taxon>
        <taxon>Streptophyta</taxon>
        <taxon>Embryophyta</taxon>
        <taxon>Tracheophyta</taxon>
        <taxon>Spermatophyta</taxon>
        <taxon>Magnoliopsida</taxon>
        <taxon>eudicotyledons</taxon>
        <taxon>Gunneridae</taxon>
        <taxon>Pentapetalae</taxon>
        <taxon>rosids</taxon>
        <taxon>fabids</taxon>
        <taxon>Fabales</taxon>
        <taxon>Fabaceae</taxon>
        <taxon>Papilionoideae</taxon>
        <taxon>50 kb inversion clade</taxon>
        <taxon>dalbergioids sensu lato</taxon>
        <taxon>Dalbergieae</taxon>
        <taxon>Pterocarpus clade</taxon>
        <taxon>Stylosanthes</taxon>
    </lineage>
</organism>
<keyword evidence="3" id="KW-1185">Reference proteome</keyword>
<accession>A0ABU6VDZ0</accession>
<reference evidence="2 3" key="1">
    <citation type="journal article" date="2023" name="Plants (Basel)">
        <title>Bridging the Gap: Combining Genomics and Transcriptomics Approaches to Understand Stylosanthes scabra, an Orphan Legume from the Brazilian Caatinga.</title>
        <authorList>
            <person name="Ferreira-Neto J.R.C."/>
            <person name="da Silva M.D."/>
            <person name="Binneck E."/>
            <person name="de Melo N.F."/>
            <person name="da Silva R.H."/>
            <person name="de Melo A.L.T.M."/>
            <person name="Pandolfi V."/>
            <person name="Bustamante F.O."/>
            <person name="Brasileiro-Vidal A.C."/>
            <person name="Benko-Iseppon A.M."/>
        </authorList>
    </citation>
    <scope>NUCLEOTIDE SEQUENCE [LARGE SCALE GENOMIC DNA]</scope>
    <source>
        <tissue evidence="2">Leaves</tissue>
    </source>
</reference>
<comment type="caution">
    <text evidence="2">The sequence shown here is derived from an EMBL/GenBank/DDBJ whole genome shotgun (WGS) entry which is preliminary data.</text>
</comment>
<feature type="compositionally biased region" description="Polar residues" evidence="1">
    <location>
        <begin position="73"/>
        <end position="88"/>
    </location>
</feature>
<protein>
    <submittedName>
        <fullName evidence="2">Uncharacterized protein</fullName>
    </submittedName>
</protein>
<evidence type="ECO:0000256" key="1">
    <source>
        <dbReference type="SAM" id="MobiDB-lite"/>
    </source>
</evidence>
<evidence type="ECO:0000313" key="3">
    <source>
        <dbReference type="Proteomes" id="UP001341840"/>
    </source>
</evidence>
<dbReference type="EMBL" id="JASCZI010151232">
    <property type="protein sequence ID" value="MED6171177.1"/>
    <property type="molecule type" value="Genomic_DNA"/>
</dbReference>
<dbReference type="Proteomes" id="UP001341840">
    <property type="component" value="Unassembled WGS sequence"/>
</dbReference>
<evidence type="ECO:0000313" key="2">
    <source>
        <dbReference type="EMBL" id="MED6171177.1"/>
    </source>
</evidence>
<gene>
    <name evidence="2" type="ORF">PIB30_038325</name>
</gene>
<feature type="region of interest" description="Disordered" evidence="1">
    <location>
        <begin position="62"/>
        <end position="98"/>
    </location>
</feature>